<dbReference type="GO" id="GO:0004497">
    <property type="term" value="F:monooxygenase activity"/>
    <property type="evidence" value="ECO:0007669"/>
    <property type="project" value="UniProtKB-KW"/>
</dbReference>
<feature type="binding site" description="axial binding residue" evidence="8">
    <location>
        <position position="458"/>
    </location>
    <ligand>
        <name>heme</name>
        <dbReference type="ChEBI" id="CHEBI:30413"/>
    </ligand>
    <ligandPart>
        <name>Fe</name>
        <dbReference type="ChEBI" id="CHEBI:18248"/>
    </ligandPart>
</feature>
<proteinExistence type="inferred from homology"/>
<dbReference type="GO" id="GO:0005506">
    <property type="term" value="F:iron ion binding"/>
    <property type="evidence" value="ECO:0007669"/>
    <property type="project" value="InterPro"/>
</dbReference>
<dbReference type="GO" id="GO:0016705">
    <property type="term" value="F:oxidoreductase activity, acting on paired donors, with incorporation or reduction of molecular oxygen"/>
    <property type="evidence" value="ECO:0007669"/>
    <property type="project" value="InterPro"/>
</dbReference>
<dbReference type="InterPro" id="IPR002403">
    <property type="entry name" value="Cyt_P450_E_grp-IV"/>
</dbReference>
<reference evidence="11 12" key="2">
    <citation type="submission" date="2015-05" db="EMBL/GenBank/DDBJ databases">
        <title>Distinctive expansion of gene families associated with plant cell wall degradation and secondary metabolism in the genomes of grapevine trunk pathogens.</title>
        <authorList>
            <person name="Lawrence D.P."/>
            <person name="Travadon R."/>
            <person name="Rolshausen P.E."/>
            <person name="Baumgartner K."/>
        </authorList>
    </citation>
    <scope>NUCLEOTIDE SEQUENCE [LARGE SCALE GENOMIC DNA]</scope>
    <source>
        <strain evidence="11">DS831</strain>
    </source>
</reference>
<evidence type="ECO:0000256" key="5">
    <source>
        <dbReference type="ARBA" id="ARBA00023002"/>
    </source>
</evidence>
<dbReference type="Pfam" id="PF00067">
    <property type="entry name" value="p450"/>
    <property type="match status" value="1"/>
</dbReference>
<evidence type="ECO:0000313" key="12">
    <source>
        <dbReference type="Proteomes" id="UP000034182"/>
    </source>
</evidence>
<dbReference type="Proteomes" id="UP000034182">
    <property type="component" value="Unassembled WGS sequence"/>
</dbReference>
<feature type="compositionally biased region" description="Gly residues" evidence="9">
    <location>
        <begin position="947"/>
        <end position="959"/>
    </location>
</feature>
<evidence type="ECO:0000256" key="4">
    <source>
        <dbReference type="ARBA" id="ARBA00022723"/>
    </source>
</evidence>
<dbReference type="InterPro" id="IPR036396">
    <property type="entry name" value="Cyt_P450_sf"/>
</dbReference>
<evidence type="ECO:0000256" key="2">
    <source>
        <dbReference type="ARBA" id="ARBA00010617"/>
    </source>
</evidence>
<keyword evidence="5" id="KW-0560">Oxidoreductase</keyword>
<reference evidence="11 12" key="1">
    <citation type="submission" date="2015-03" db="EMBL/GenBank/DDBJ databases">
        <authorList>
            <person name="Morales-Cruz A."/>
            <person name="Amrine K.C."/>
            <person name="Cantu D."/>
        </authorList>
    </citation>
    <scope>NUCLEOTIDE SEQUENCE [LARGE SCALE GENOMIC DNA]</scope>
    <source>
        <strain evidence="11">DS831</strain>
    </source>
</reference>
<feature type="transmembrane region" description="Helical" evidence="10">
    <location>
        <begin position="884"/>
        <end position="900"/>
    </location>
</feature>
<feature type="transmembrane region" description="Helical" evidence="10">
    <location>
        <begin position="789"/>
        <end position="807"/>
    </location>
</feature>
<feature type="region of interest" description="Disordered" evidence="9">
    <location>
        <begin position="934"/>
        <end position="966"/>
    </location>
</feature>
<keyword evidence="4 8" id="KW-0479">Metal-binding</keyword>
<keyword evidence="7" id="KW-0503">Monooxygenase</keyword>
<dbReference type="EMBL" id="LAQI01000215">
    <property type="protein sequence ID" value="KKY14785.1"/>
    <property type="molecule type" value="Genomic_DNA"/>
</dbReference>
<dbReference type="PRINTS" id="PR00465">
    <property type="entry name" value="EP450IV"/>
</dbReference>
<feature type="transmembrane region" description="Helical" evidence="10">
    <location>
        <begin position="629"/>
        <end position="649"/>
    </location>
</feature>
<comment type="caution">
    <text evidence="11">The sequence shown here is derived from an EMBL/GenBank/DDBJ whole genome shotgun (WGS) entry which is preliminary data.</text>
</comment>
<feature type="transmembrane region" description="Helical" evidence="10">
    <location>
        <begin position="20"/>
        <end position="37"/>
    </location>
</feature>
<keyword evidence="6 8" id="KW-0408">Iron</keyword>
<dbReference type="InterPro" id="IPR001128">
    <property type="entry name" value="Cyt_P450"/>
</dbReference>
<dbReference type="GO" id="GO:0020037">
    <property type="term" value="F:heme binding"/>
    <property type="evidence" value="ECO:0007669"/>
    <property type="project" value="InterPro"/>
</dbReference>
<organism evidence="11 12">
    <name type="scientific">Diplodia seriata</name>
    <dbReference type="NCBI Taxonomy" id="420778"/>
    <lineage>
        <taxon>Eukaryota</taxon>
        <taxon>Fungi</taxon>
        <taxon>Dikarya</taxon>
        <taxon>Ascomycota</taxon>
        <taxon>Pezizomycotina</taxon>
        <taxon>Dothideomycetes</taxon>
        <taxon>Dothideomycetes incertae sedis</taxon>
        <taxon>Botryosphaeriales</taxon>
        <taxon>Botryosphaeriaceae</taxon>
        <taxon>Diplodia</taxon>
    </lineage>
</organism>
<feature type="transmembrane region" description="Helical" evidence="10">
    <location>
        <begin position="906"/>
        <end position="923"/>
    </location>
</feature>
<feature type="region of interest" description="Disordered" evidence="9">
    <location>
        <begin position="491"/>
        <end position="524"/>
    </location>
</feature>
<evidence type="ECO:0000256" key="6">
    <source>
        <dbReference type="ARBA" id="ARBA00023004"/>
    </source>
</evidence>
<dbReference type="Gene3D" id="1.10.630.10">
    <property type="entry name" value="Cytochrome P450"/>
    <property type="match status" value="1"/>
</dbReference>
<dbReference type="SUPFAM" id="SSF48264">
    <property type="entry name" value="Cytochrome P450"/>
    <property type="match status" value="1"/>
</dbReference>
<keyword evidence="10" id="KW-0812">Transmembrane</keyword>
<keyword evidence="10" id="KW-1133">Transmembrane helix</keyword>
<protein>
    <submittedName>
        <fullName evidence="11">Putative cytochrome p450</fullName>
    </submittedName>
</protein>
<evidence type="ECO:0000313" key="11">
    <source>
        <dbReference type="EMBL" id="KKY14785.1"/>
    </source>
</evidence>
<evidence type="ECO:0000256" key="3">
    <source>
        <dbReference type="ARBA" id="ARBA00022617"/>
    </source>
</evidence>
<gene>
    <name evidence="11" type="ORF">UCDDS831_g07961</name>
</gene>
<keyword evidence="10" id="KW-0472">Membrane</keyword>
<evidence type="ECO:0000256" key="9">
    <source>
        <dbReference type="SAM" id="MobiDB-lite"/>
    </source>
</evidence>
<feature type="compositionally biased region" description="Polar residues" evidence="9">
    <location>
        <begin position="504"/>
        <end position="520"/>
    </location>
</feature>
<sequence>MAVTTLLSNLLSSFREAPLAFSLGASIILLTLLWFWARDELPHAGFPVVGKEKGEWLNTKAKMRYVMNANTILKQGLEKYKGPFQIFASHGPVIVLPPSMMNEIRNDDRLSFLKSAQTLFMPQYPGLETFHSELETHKIILAVIKQSLTQSLNAMTPALASETHTMLHTLLPTSKDDWTPIPLVTLAPFMAARLSAKAFLGAPLCHNNAWLDISVTYTINAMRVLQRMRQWPSFLRPVVYHFLPEFRVLREQIATARGIIEPEVEARRRSRESGVEKDRPADALEWMAVQAAGKVDFDVTLAQVLMSFVSIHTTSGTLLGLVYDVVGNGGGGWVELLRREVVEVLREEGGWSKAALYKMKLMDSCLKESQRLHPMNSLLMNREVTTPVTLSDGTRLPKGALVGIPTFPMHDAGEYYDHPGSFDGRRFLELRERDNDTKWQFVTTSPEHFGFGHGKQSCPGRFFASNEIKIIMAHLLLMFDWKFAEGDEPKRLRSSDVNSLPFRDNSNPHNTTATSPSTDSDNVELGWLDARDDEPFLPDGHSDGGDDNHDPLRHAIAAPPAKKPRVIWLTIFFLMNSLAFGIAVVPRVNLIVSLICRQTLPSTPSSPAVVIGGYNPQCQVDAVSSRTAMVQSAGSVIAGVLSAGMAAFLNVLSDRVGRVRVVAYTATVLAGVEVVLVALAKAPAGTDYRWLYLAYTLDGLSGSFATIMAMANAILVKLNKLNPGRWLDRLVPRATQGSRRLRRNVVLLLAINLVCYVGAMATADVLILYPQVVFKWGNVENNMFMSVINGFRAAVSTLGIPILIFFFQRRRRHHHPIPPPHPSTTTTTPPTLLDPSAFPTDLDALPSPTTPHRPDPDATLPMTPPPPSASASHQDTTLDPLDRALIVTALLFDIFGYLGYAASPNGILFTLCGAAAAFGAVGLSTSEAALTKIVAPSSSSSSVSNTSGGGGGGGGGGGSRDQSGET</sequence>
<dbReference type="AlphaFoldDB" id="A0A0G2GCH4"/>
<feature type="compositionally biased region" description="Low complexity" evidence="9">
    <location>
        <begin position="937"/>
        <end position="946"/>
    </location>
</feature>
<feature type="transmembrane region" description="Helical" evidence="10">
    <location>
        <begin position="692"/>
        <end position="715"/>
    </location>
</feature>
<evidence type="ECO:0000256" key="7">
    <source>
        <dbReference type="ARBA" id="ARBA00023033"/>
    </source>
</evidence>
<dbReference type="CDD" id="cd11041">
    <property type="entry name" value="CYP503A1-like"/>
    <property type="match status" value="1"/>
</dbReference>
<dbReference type="PANTHER" id="PTHR46206:SF2">
    <property type="entry name" value="CYTOCHROME P450 MONOOXYGENASE AUSG-RELATED"/>
    <property type="match status" value="1"/>
</dbReference>
<comment type="cofactor">
    <cofactor evidence="1 8">
        <name>heme</name>
        <dbReference type="ChEBI" id="CHEBI:30413"/>
    </cofactor>
</comment>
<name>A0A0G2GCH4_9PEZI</name>
<keyword evidence="3 8" id="KW-0349">Heme</keyword>
<dbReference type="PANTHER" id="PTHR46206">
    <property type="entry name" value="CYTOCHROME P450"/>
    <property type="match status" value="1"/>
</dbReference>
<feature type="transmembrane region" description="Helical" evidence="10">
    <location>
        <begin position="566"/>
        <end position="585"/>
    </location>
</feature>
<feature type="region of interest" description="Disordered" evidence="9">
    <location>
        <begin position="843"/>
        <end position="875"/>
    </location>
</feature>
<evidence type="ECO:0000256" key="1">
    <source>
        <dbReference type="ARBA" id="ARBA00001971"/>
    </source>
</evidence>
<feature type="transmembrane region" description="Helical" evidence="10">
    <location>
        <begin position="661"/>
        <end position="680"/>
    </location>
</feature>
<comment type="similarity">
    <text evidence="2">Belongs to the cytochrome P450 family.</text>
</comment>
<evidence type="ECO:0000256" key="10">
    <source>
        <dbReference type="SAM" id="Phobius"/>
    </source>
</evidence>
<evidence type="ECO:0000256" key="8">
    <source>
        <dbReference type="PIRSR" id="PIRSR602403-1"/>
    </source>
</evidence>
<feature type="transmembrane region" description="Helical" evidence="10">
    <location>
        <begin position="745"/>
        <end position="769"/>
    </location>
</feature>
<accession>A0A0G2GCH4</accession>